<dbReference type="Proteomes" id="UP001295469">
    <property type="component" value="Chromosome C07"/>
</dbReference>
<proteinExistence type="predicted"/>
<name>A0A816LQI8_BRANA</name>
<reference evidence="1" key="1">
    <citation type="submission" date="2021-01" db="EMBL/GenBank/DDBJ databases">
        <authorList>
            <consortium name="Genoscope - CEA"/>
            <person name="William W."/>
        </authorList>
    </citation>
    <scope>NUCLEOTIDE SEQUENCE</scope>
</reference>
<evidence type="ECO:0000313" key="1">
    <source>
        <dbReference type="EMBL" id="CAF1953863.1"/>
    </source>
</evidence>
<organism evidence="1">
    <name type="scientific">Brassica napus</name>
    <name type="common">Rape</name>
    <dbReference type="NCBI Taxonomy" id="3708"/>
    <lineage>
        <taxon>Eukaryota</taxon>
        <taxon>Viridiplantae</taxon>
        <taxon>Streptophyta</taxon>
        <taxon>Embryophyta</taxon>
        <taxon>Tracheophyta</taxon>
        <taxon>Spermatophyta</taxon>
        <taxon>Magnoliopsida</taxon>
        <taxon>eudicotyledons</taxon>
        <taxon>Gunneridae</taxon>
        <taxon>Pentapetalae</taxon>
        <taxon>rosids</taxon>
        <taxon>malvids</taxon>
        <taxon>Brassicales</taxon>
        <taxon>Brassicaceae</taxon>
        <taxon>Brassiceae</taxon>
        <taxon>Brassica</taxon>
    </lineage>
</organism>
<gene>
    <name evidence="1" type="ORF">DARMORV10_C07P06650.1</name>
</gene>
<accession>A0A816LQI8</accession>
<dbReference type="AlphaFoldDB" id="A0A816LQI8"/>
<protein>
    <submittedName>
        <fullName evidence="1">(rape) hypothetical protein</fullName>
    </submittedName>
</protein>
<dbReference type="EMBL" id="HG994371">
    <property type="protein sequence ID" value="CAF1953863.1"/>
    <property type="molecule type" value="Genomic_DNA"/>
</dbReference>
<sequence>MIFLMYIISTGHESSGLTIIWATISLQGHPEILQKLEAFREAKRDGQMNGIHHTKRLEGDDLVQGYRPIPGTFLHFHLGSDLSREKSCQARDSNVYSSLTIEDGFSYASFEAVGYDFNTIELSQLVRRVPFFDSKIFCSHALEWSECVQAGD</sequence>